<comment type="caution">
    <text evidence="1">The sequence shown here is derived from an EMBL/GenBank/DDBJ whole genome shotgun (WGS) entry which is preliminary data.</text>
</comment>
<organism evidence="1 2">
    <name type="scientific">Catharanthus roseus</name>
    <name type="common">Madagascar periwinkle</name>
    <name type="synonym">Vinca rosea</name>
    <dbReference type="NCBI Taxonomy" id="4058"/>
    <lineage>
        <taxon>Eukaryota</taxon>
        <taxon>Viridiplantae</taxon>
        <taxon>Streptophyta</taxon>
        <taxon>Embryophyta</taxon>
        <taxon>Tracheophyta</taxon>
        <taxon>Spermatophyta</taxon>
        <taxon>Magnoliopsida</taxon>
        <taxon>eudicotyledons</taxon>
        <taxon>Gunneridae</taxon>
        <taxon>Pentapetalae</taxon>
        <taxon>asterids</taxon>
        <taxon>lamiids</taxon>
        <taxon>Gentianales</taxon>
        <taxon>Apocynaceae</taxon>
        <taxon>Rauvolfioideae</taxon>
        <taxon>Vinceae</taxon>
        <taxon>Catharanthinae</taxon>
        <taxon>Catharanthus</taxon>
    </lineage>
</organism>
<protein>
    <submittedName>
        <fullName evidence="1">Uncharacterized protein</fullName>
    </submittedName>
</protein>
<gene>
    <name evidence="1" type="ORF">M9H77_34091</name>
</gene>
<evidence type="ECO:0000313" key="2">
    <source>
        <dbReference type="Proteomes" id="UP001060085"/>
    </source>
</evidence>
<keyword evidence="2" id="KW-1185">Reference proteome</keyword>
<evidence type="ECO:0000313" key="1">
    <source>
        <dbReference type="EMBL" id="KAI5648086.1"/>
    </source>
</evidence>
<accession>A0ACB9ZMM8</accession>
<reference evidence="2" key="1">
    <citation type="journal article" date="2023" name="Nat. Plants">
        <title>Single-cell RNA sequencing provides a high-resolution roadmap for understanding the multicellular compartmentation of specialized metabolism.</title>
        <authorList>
            <person name="Sun S."/>
            <person name="Shen X."/>
            <person name="Li Y."/>
            <person name="Li Y."/>
            <person name="Wang S."/>
            <person name="Li R."/>
            <person name="Zhang H."/>
            <person name="Shen G."/>
            <person name="Guo B."/>
            <person name="Wei J."/>
            <person name="Xu J."/>
            <person name="St-Pierre B."/>
            <person name="Chen S."/>
            <person name="Sun C."/>
        </authorList>
    </citation>
    <scope>NUCLEOTIDE SEQUENCE [LARGE SCALE GENOMIC DNA]</scope>
</reference>
<name>A0ACB9ZMM8_CATRO</name>
<sequence length="261" mass="29727">MEKETKKKHFVLVHGASLGAWSWYKVVALLKSVGHTVTALDMAASGINPKTPEEVHSAMDYSEPLMEFMEGLPEGERVILVGHSFGGGSIALAMEKFPKKIAVAVFVAAFMPCLGIDMDPIYIKYMRPKEFYMDYEYKFSEDHKQLIWMQFGPNFMSTRMFQLCSPQDFELALSLVRPQPGSVNPSDVEKHDLTEDNYGSVPRVFIQLENDEMTNLPVDEFRLQNYPPQEVNTIPNADHMVMLSNPQHLSSCFHQISQKYH</sequence>
<dbReference type="EMBL" id="CM044708">
    <property type="protein sequence ID" value="KAI5648086.1"/>
    <property type="molecule type" value="Genomic_DNA"/>
</dbReference>
<dbReference type="Proteomes" id="UP001060085">
    <property type="component" value="Linkage Group LG08"/>
</dbReference>
<proteinExistence type="predicted"/>